<dbReference type="InterPro" id="IPR040946">
    <property type="entry name" value="CBM46"/>
</dbReference>
<evidence type="ECO:0000259" key="10">
    <source>
        <dbReference type="Pfam" id="PF00150"/>
    </source>
</evidence>
<name>A0A4S8QB83_9ACTN</name>
<dbReference type="Pfam" id="PF00150">
    <property type="entry name" value="Cellulase"/>
    <property type="match status" value="1"/>
</dbReference>
<dbReference type="Gene3D" id="2.60.40.10">
    <property type="entry name" value="Immunoglobulins"/>
    <property type="match status" value="1"/>
</dbReference>
<protein>
    <submittedName>
        <fullName evidence="13">Cellulase</fullName>
    </submittedName>
</protein>
<evidence type="ECO:0000259" key="12">
    <source>
        <dbReference type="Pfam" id="PF18448"/>
    </source>
</evidence>
<dbReference type="InterPro" id="IPR050386">
    <property type="entry name" value="Glycosyl_hydrolase_5"/>
</dbReference>
<evidence type="ECO:0000256" key="3">
    <source>
        <dbReference type="ARBA" id="ARBA00022801"/>
    </source>
</evidence>
<proteinExistence type="inferred from homology"/>
<feature type="domain" description="Glycoside hydrolase family 5" evidence="10">
    <location>
        <begin position="81"/>
        <end position="359"/>
    </location>
</feature>
<dbReference type="PANTHER" id="PTHR31297:SF41">
    <property type="entry name" value="ENDOGLUCANASE, PUTATIVE (AFU_ORTHOLOGUE AFUA_5G01830)-RELATED"/>
    <property type="match status" value="1"/>
</dbReference>
<dbReference type="AlphaFoldDB" id="A0A4S8QB83"/>
<keyword evidence="3 8" id="KW-0378">Hydrolase</keyword>
<sequence>MKGRSPLRRRKPKLLITIMVAVTALVAAFAAQTAFADPEDRGNGNGNGNGNAEQLTAEEIVAEMQPGWNLGNTLDSTGDDETSWGNPMVTEEQLEAIRAEGFKSIRIPVTWSQHQGEGPDYTIDADYLARVQEVVDWALEDGFYVMINIHHDSWQWINTMPTQHDEVLARYNATWTQLAETFADAPPELVFESVNEPQFDDVEDAESHELLHELNTSFHEIVRASGGNNDSRVLILPTLHTSAEQVHLDPLLETIQGLDDPNIAATVHYYGYWPFSVNIAGYTTFNEEVQQDIIDYFDRTRATFVDNGIPVILGEWGLLGFDKNTGTIEQGEKLKFFEYLGYYANESQITTMWWDNGQHFDRETFEWQDPDLFAHVATAWTERSGTGSTDQVFLRTGETPAAQTVTLNPNGQAFEGLYNGDTALAEGTDYTISGDELTLSAELLASLAGDGSLGEQAVLEARFSGGVPWKLHVINFDTPTVADASGTTAELAIPTEFNGDQLATMEAAYEDGTAAGPQNWTTYKEYDVAFLPDEEAGQVVLPEAFFAEVNDNSTVNLTFHFWSGETVSYTLTRSGSTVTGSAG</sequence>
<dbReference type="InterPro" id="IPR017853">
    <property type="entry name" value="GH"/>
</dbReference>
<dbReference type="InterPro" id="IPR001547">
    <property type="entry name" value="Glyco_hydro_5"/>
</dbReference>
<reference evidence="13 14" key="2">
    <citation type="submission" date="2019-05" db="EMBL/GenBank/DDBJ databases">
        <title>Glycomyces buryatensis sp. nov.</title>
        <authorList>
            <person name="Nikitina E."/>
        </authorList>
    </citation>
    <scope>NUCLEOTIDE SEQUENCE [LARGE SCALE GENOMIC DNA]</scope>
    <source>
        <strain evidence="13 14">18</strain>
    </source>
</reference>
<evidence type="ECO:0000256" key="9">
    <source>
        <dbReference type="SAM" id="SignalP"/>
    </source>
</evidence>
<evidence type="ECO:0000256" key="5">
    <source>
        <dbReference type="ARBA" id="ARBA00023277"/>
    </source>
</evidence>
<dbReference type="PANTHER" id="PTHR31297">
    <property type="entry name" value="GLUCAN ENDO-1,6-BETA-GLUCOSIDASE B"/>
    <property type="match status" value="1"/>
</dbReference>
<keyword evidence="7" id="KW-0624">Polysaccharide degradation</keyword>
<dbReference type="InterPro" id="IPR005102">
    <property type="entry name" value="Carbo-bd_X2"/>
</dbReference>
<dbReference type="InterPro" id="IPR014756">
    <property type="entry name" value="Ig_E-set"/>
</dbReference>
<keyword evidence="2 9" id="KW-0732">Signal</keyword>
<evidence type="ECO:0000256" key="6">
    <source>
        <dbReference type="ARBA" id="ARBA00023295"/>
    </source>
</evidence>
<evidence type="ECO:0000313" key="13">
    <source>
        <dbReference type="EMBL" id="THV40152.1"/>
    </source>
</evidence>
<dbReference type="Pfam" id="PF18448">
    <property type="entry name" value="CBM46"/>
    <property type="match status" value="1"/>
</dbReference>
<reference evidence="14" key="1">
    <citation type="submission" date="2019-04" db="EMBL/GenBank/DDBJ databases">
        <title>Nocardioides xinjiangensis sp. nov.</title>
        <authorList>
            <person name="Liu S."/>
        </authorList>
    </citation>
    <scope>NUCLEOTIDE SEQUENCE [LARGE SCALE GENOMIC DNA]</scope>
    <source>
        <strain evidence="14">18</strain>
    </source>
</reference>
<comment type="similarity">
    <text evidence="1 8">Belongs to the glycosyl hydrolase 5 (cellulase A) family.</text>
</comment>
<dbReference type="SUPFAM" id="SSF81296">
    <property type="entry name" value="E set domains"/>
    <property type="match status" value="1"/>
</dbReference>
<feature type="domain" description="Carbohydrate binding X2" evidence="11">
    <location>
        <begin position="388"/>
        <end position="473"/>
    </location>
</feature>
<dbReference type="Proteomes" id="UP000308760">
    <property type="component" value="Unassembled WGS sequence"/>
</dbReference>
<evidence type="ECO:0000313" key="14">
    <source>
        <dbReference type="Proteomes" id="UP000308760"/>
    </source>
</evidence>
<keyword evidence="6 8" id="KW-0326">Glycosidase</keyword>
<evidence type="ECO:0000256" key="2">
    <source>
        <dbReference type="ARBA" id="ARBA00022729"/>
    </source>
</evidence>
<dbReference type="OrthoDB" id="9800955at2"/>
<dbReference type="RefSeq" id="WP_136535497.1">
    <property type="nucleotide sequence ID" value="NZ_STGY01000057.1"/>
</dbReference>
<accession>A0A4S8QB83</accession>
<evidence type="ECO:0000256" key="1">
    <source>
        <dbReference type="ARBA" id="ARBA00005641"/>
    </source>
</evidence>
<dbReference type="GO" id="GO:0030245">
    <property type="term" value="P:cellulose catabolic process"/>
    <property type="evidence" value="ECO:0007669"/>
    <property type="project" value="UniProtKB-KW"/>
</dbReference>
<dbReference type="GO" id="GO:0008422">
    <property type="term" value="F:beta-glucosidase activity"/>
    <property type="evidence" value="ECO:0007669"/>
    <property type="project" value="TreeGrafter"/>
</dbReference>
<gene>
    <name evidence="13" type="ORF">FAB82_15760</name>
</gene>
<dbReference type="PIRSF" id="PIRSF001043">
    <property type="entry name" value="Endoglucanase_B"/>
    <property type="match status" value="1"/>
</dbReference>
<keyword evidence="14" id="KW-1185">Reference proteome</keyword>
<dbReference type="EMBL" id="STGY01000057">
    <property type="protein sequence ID" value="THV40152.1"/>
    <property type="molecule type" value="Genomic_DNA"/>
</dbReference>
<dbReference type="GO" id="GO:0005576">
    <property type="term" value="C:extracellular region"/>
    <property type="evidence" value="ECO:0007669"/>
    <property type="project" value="TreeGrafter"/>
</dbReference>
<feature type="signal peptide" evidence="9">
    <location>
        <begin position="1"/>
        <end position="36"/>
    </location>
</feature>
<evidence type="ECO:0000256" key="4">
    <source>
        <dbReference type="ARBA" id="ARBA00023001"/>
    </source>
</evidence>
<dbReference type="Pfam" id="PF03442">
    <property type="entry name" value="CBM_X2"/>
    <property type="match status" value="1"/>
</dbReference>
<organism evidence="13 14">
    <name type="scientific">Glycomyces buryatensis</name>
    <dbReference type="NCBI Taxonomy" id="2570927"/>
    <lineage>
        <taxon>Bacteria</taxon>
        <taxon>Bacillati</taxon>
        <taxon>Actinomycetota</taxon>
        <taxon>Actinomycetes</taxon>
        <taxon>Glycomycetales</taxon>
        <taxon>Glycomycetaceae</taxon>
        <taxon>Glycomyces</taxon>
    </lineage>
</organism>
<evidence type="ECO:0000259" key="11">
    <source>
        <dbReference type="Pfam" id="PF03442"/>
    </source>
</evidence>
<dbReference type="Gene3D" id="3.20.20.80">
    <property type="entry name" value="Glycosidases"/>
    <property type="match status" value="1"/>
</dbReference>
<dbReference type="GO" id="GO:0009986">
    <property type="term" value="C:cell surface"/>
    <property type="evidence" value="ECO:0007669"/>
    <property type="project" value="TreeGrafter"/>
</dbReference>
<keyword evidence="5" id="KW-0119">Carbohydrate metabolism</keyword>
<dbReference type="InterPro" id="IPR013783">
    <property type="entry name" value="Ig-like_fold"/>
</dbReference>
<feature type="chain" id="PRO_5021006612" evidence="9">
    <location>
        <begin position="37"/>
        <end position="583"/>
    </location>
</feature>
<feature type="domain" description="Endoglucanase B carbohydrate binding" evidence="12">
    <location>
        <begin position="477"/>
        <end position="580"/>
    </location>
</feature>
<dbReference type="SUPFAM" id="SSF51445">
    <property type="entry name" value="(Trans)glycosidases"/>
    <property type="match status" value="1"/>
</dbReference>
<comment type="caution">
    <text evidence="13">The sequence shown here is derived from an EMBL/GenBank/DDBJ whole genome shotgun (WGS) entry which is preliminary data.</text>
</comment>
<evidence type="ECO:0000256" key="7">
    <source>
        <dbReference type="ARBA" id="ARBA00023326"/>
    </source>
</evidence>
<dbReference type="InterPro" id="IPR016282">
    <property type="entry name" value="Glyco_hydro_5_endoGlcnase_B"/>
</dbReference>
<evidence type="ECO:0000256" key="8">
    <source>
        <dbReference type="RuleBase" id="RU361153"/>
    </source>
</evidence>
<keyword evidence="4" id="KW-0136">Cellulose degradation</keyword>